<name>A0A2T0RHL7_9RHOB</name>
<dbReference type="GO" id="GO:0070041">
    <property type="term" value="F:rRNA (uridine-C5-)-methyltransferase activity"/>
    <property type="evidence" value="ECO:0007669"/>
    <property type="project" value="TreeGrafter"/>
</dbReference>
<sequence>MSDADPQTLEILRLGHRGDGIAEGPVFVNGGLPGEVVEGVITDGRLAAPRILRPSELRVSPVCRHYKGCGGCLVQHAREDFVSDWKREIVRQALEAQGLTAPIRGIHTSPPRSRRRATFSGRRTKKGALVGFHGRASDTLVDVPECQLVHPEILATRPALDRLTRAGASRKGEISLTVTLTEDGPDIHVSGGKPLDAALRMEMAGLVESEGLARLTWEDEVIAQRIPPRVRFDGIAVVPPPGAFLQATAEGEGALRRSVLEAVGDGGHVLDLFAGCGTFALPLARRAEVHAVEGLEDLTAALEAGWRQAQGLKAVTVETRDLFRRPLLPDELKRFEAVVIDPPRAGAEAQTEEIARSDVRRVAAVSCNPATFARDAARLVQAGFTLDWVDVVDQFRWSPHVELAACLTRGNIPVRARPKGRSCNKLSEPGLSDRARETSSSASSSSTLSCWALRPIRR</sequence>
<evidence type="ECO:0000313" key="9">
    <source>
        <dbReference type="EMBL" id="PRY20658.1"/>
    </source>
</evidence>
<evidence type="ECO:0000256" key="2">
    <source>
        <dbReference type="ARBA" id="ARBA00022603"/>
    </source>
</evidence>
<feature type="active site" evidence="7">
    <location>
        <position position="367"/>
    </location>
</feature>
<keyword evidence="4 6" id="KW-0949">S-adenosyl-L-methionine</keyword>
<evidence type="ECO:0000256" key="4">
    <source>
        <dbReference type="ARBA" id="ARBA00022691"/>
    </source>
</evidence>
<keyword evidence="1" id="KW-0479">Metal-binding</keyword>
<protein>
    <submittedName>
        <fullName evidence="9">23S rRNA m(5)U-1939 methyltransferase</fullName>
    </submittedName>
</protein>
<keyword evidence="1" id="KW-0408">Iron</keyword>
<feature type="binding site" evidence="6">
    <location>
        <position position="296"/>
    </location>
    <ligand>
        <name>S-adenosyl-L-methionine</name>
        <dbReference type="ChEBI" id="CHEBI:59789"/>
    </ligand>
</feature>
<dbReference type="InterPro" id="IPR029063">
    <property type="entry name" value="SAM-dependent_MTases_sf"/>
</dbReference>
<evidence type="ECO:0000256" key="1">
    <source>
        <dbReference type="ARBA" id="ARBA00022485"/>
    </source>
</evidence>
<dbReference type="GO" id="GO:0070475">
    <property type="term" value="P:rRNA base methylation"/>
    <property type="evidence" value="ECO:0007669"/>
    <property type="project" value="TreeGrafter"/>
</dbReference>
<proteinExistence type="inferred from homology"/>
<gene>
    <name evidence="9" type="ORF">CLV78_11231</name>
</gene>
<dbReference type="InterPro" id="IPR030390">
    <property type="entry name" value="MeTrfase_TrmA_AS"/>
</dbReference>
<feature type="region of interest" description="Disordered" evidence="8">
    <location>
        <begin position="418"/>
        <end position="446"/>
    </location>
</feature>
<evidence type="ECO:0000256" key="8">
    <source>
        <dbReference type="SAM" id="MobiDB-lite"/>
    </source>
</evidence>
<feature type="active site" description="Nucleophile" evidence="6">
    <location>
        <position position="367"/>
    </location>
</feature>
<reference evidence="9 10" key="1">
    <citation type="submission" date="2018-03" db="EMBL/GenBank/DDBJ databases">
        <title>Genomic Encyclopedia of Archaeal and Bacterial Type Strains, Phase II (KMG-II): from individual species to whole genera.</title>
        <authorList>
            <person name="Goeker M."/>
        </authorList>
    </citation>
    <scope>NUCLEOTIDE SEQUENCE [LARGE SCALE GENOMIC DNA]</scope>
    <source>
        <strain evidence="9 10">DSM 29328</strain>
    </source>
</reference>
<dbReference type="PROSITE" id="PS51687">
    <property type="entry name" value="SAM_MT_RNA_M5U"/>
    <property type="match status" value="1"/>
</dbReference>
<feature type="binding site" evidence="6">
    <location>
        <position position="273"/>
    </location>
    <ligand>
        <name>S-adenosyl-L-methionine</name>
        <dbReference type="ChEBI" id="CHEBI:59789"/>
    </ligand>
</feature>
<organism evidence="9 10">
    <name type="scientific">Aliiruegeria haliotis</name>
    <dbReference type="NCBI Taxonomy" id="1280846"/>
    <lineage>
        <taxon>Bacteria</taxon>
        <taxon>Pseudomonadati</taxon>
        <taxon>Pseudomonadota</taxon>
        <taxon>Alphaproteobacteria</taxon>
        <taxon>Rhodobacterales</taxon>
        <taxon>Roseobacteraceae</taxon>
        <taxon>Aliiruegeria</taxon>
    </lineage>
</organism>
<dbReference type="InterPro" id="IPR012340">
    <property type="entry name" value="NA-bd_OB-fold"/>
</dbReference>
<keyword evidence="1" id="KW-0004">4Fe-4S</keyword>
<feature type="binding site" evidence="6">
    <location>
        <position position="341"/>
    </location>
    <ligand>
        <name>S-adenosyl-L-methionine</name>
        <dbReference type="ChEBI" id="CHEBI:59789"/>
    </ligand>
</feature>
<feature type="binding site" evidence="6">
    <location>
        <position position="246"/>
    </location>
    <ligand>
        <name>S-adenosyl-L-methionine</name>
        <dbReference type="ChEBI" id="CHEBI:59789"/>
    </ligand>
</feature>
<keyword evidence="10" id="KW-1185">Reference proteome</keyword>
<dbReference type="InterPro" id="IPR010280">
    <property type="entry name" value="U5_MeTrfase_fam"/>
</dbReference>
<dbReference type="PANTHER" id="PTHR11061">
    <property type="entry name" value="RNA M5U METHYLTRANSFERASE"/>
    <property type="match status" value="1"/>
</dbReference>
<dbReference type="OrthoDB" id="9804590at2"/>
<dbReference type="GO" id="GO:0051539">
    <property type="term" value="F:4 iron, 4 sulfur cluster binding"/>
    <property type="evidence" value="ECO:0007669"/>
    <property type="project" value="UniProtKB-KW"/>
</dbReference>
<evidence type="ECO:0000256" key="7">
    <source>
        <dbReference type="PROSITE-ProRule" id="PRU10015"/>
    </source>
</evidence>
<evidence type="ECO:0000256" key="3">
    <source>
        <dbReference type="ARBA" id="ARBA00022679"/>
    </source>
</evidence>
<dbReference type="AlphaFoldDB" id="A0A2T0RHL7"/>
<keyword evidence="3 6" id="KW-0808">Transferase</keyword>
<evidence type="ECO:0000313" key="10">
    <source>
        <dbReference type="Proteomes" id="UP000239480"/>
    </source>
</evidence>
<dbReference type="EMBL" id="PVTD01000012">
    <property type="protein sequence ID" value="PRY20658.1"/>
    <property type="molecule type" value="Genomic_DNA"/>
</dbReference>
<comment type="caution">
    <text evidence="9">The sequence shown here is derived from an EMBL/GenBank/DDBJ whole genome shotgun (WGS) entry which is preliminary data.</text>
</comment>
<keyword evidence="2 6" id="KW-0489">Methyltransferase</keyword>
<dbReference type="Gene3D" id="2.40.50.140">
    <property type="entry name" value="Nucleic acid-binding proteins"/>
    <property type="match status" value="1"/>
</dbReference>
<dbReference type="CDD" id="cd02440">
    <property type="entry name" value="AdoMet_MTases"/>
    <property type="match status" value="1"/>
</dbReference>
<evidence type="ECO:0000256" key="5">
    <source>
        <dbReference type="ARBA" id="ARBA00023014"/>
    </source>
</evidence>
<dbReference type="PANTHER" id="PTHR11061:SF49">
    <property type="entry name" value="23S RRNA (URACIL(1939)-C(5))-METHYLTRANSFERASE RLMD"/>
    <property type="match status" value="1"/>
</dbReference>
<dbReference type="Pfam" id="PF05958">
    <property type="entry name" value="tRNA_U5-meth_tr"/>
    <property type="match status" value="1"/>
</dbReference>
<dbReference type="Proteomes" id="UP000239480">
    <property type="component" value="Unassembled WGS sequence"/>
</dbReference>
<dbReference type="PROSITE" id="PS01230">
    <property type="entry name" value="TRMA_1"/>
    <property type="match status" value="1"/>
</dbReference>
<dbReference type="SUPFAM" id="SSF53335">
    <property type="entry name" value="S-adenosyl-L-methionine-dependent methyltransferases"/>
    <property type="match status" value="1"/>
</dbReference>
<keyword evidence="5" id="KW-0411">Iron-sulfur</keyword>
<dbReference type="Gene3D" id="2.40.50.1070">
    <property type="match status" value="1"/>
</dbReference>
<comment type="similarity">
    <text evidence="6">Belongs to the class I-like SAM-binding methyltransferase superfamily. RNA M5U methyltransferase family.</text>
</comment>
<dbReference type="Gene3D" id="3.40.50.150">
    <property type="entry name" value="Vaccinia Virus protein VP39"/>
    <property type="match status" value="1"/>
</dbReference>
<accession>A0A2T0RHL7</accession>
<evidence type="ECO:0000256" key="6">
    <source>
        <dbReference type="PROSITE-ProRule" id="PRU01024"/>
    </source>
</evidence>
<dbReference type="RefSeq" id="WP_146136741.1">
    <property type="nucleotide sequence ID" value="NZ_PVTD01000012.1"/>
</dbReference>